<comment type="similarity">
    <text evidence="2">Belongs to the actin family. ARP8 subfamily.</text>
</comment>
<accession>A0A4Y7NIU0</accession>
<evidence type="ECO:0000256" key="8">
    <source>
        <dbReference type="ARBA" id="ARBA00023163"/>
    </source>
</evidence>
<gene>
    <name evidence="14" type="primary">EOG090X02LT</name>
</gene>
<dbReference type="EMBL" id="LR022656">
    <property type="protein sequence ID" value="SVE92275.1"/>
    <property type="molecule type" value="mRNA"/>
</dbReference>
<proteinExistence type="evidence at transcript level"/>
<keyword evidence="10" id="KW-0234">DNA repair</keyword>
<name>A0A4Y7NIU0_9CRUS</name>
<dbReference type="GO" id="GO:0006310">
    <property type="term" value="P:DNA recombination"/>
    <property type="evidence" value="ECO:0007669"/>
    <property type="project" value="UniProtKB-KW"/>
</dbReference>
<evidence type="ECO:0000256" key="2">
    <source>
        <dbReference type="ARBA" id="ARBA00007720"/>
    </source>
</evidence>
<dbReference type="Gene3D" id="3.90.640.10">
    <property type="entry name" value="Actin, Chain A, domain 4"/>
    <property type="match status" value="1"/>
</dbReference>
<comment type="function">
    <text evidence="12">Plays an important role in the functional organization of mitotic chromosomes. Exhibits low basal ATPase activity, and unable to polymerize.</text>
</comment>
<evidence type="ECO:0000256" key="10">
    <source>
        <dbReference type="ARBA" id="ARBA00023204"/>
    </source>
</evidence>
<dbReference type="FunFam" id="3.30.420.40:FF:000121">
    <property type="entry name" value="Actin-related protein 8"/>
    <property type="match status" value="1"/>
</dbReference>
<sequence length="550" mass="60964">MNTSTTQEQPQPEAQACIIIHPGSKHLRIGRASDVNPHTILHAIARPKRPDGPLHRDPLLIPTVSLSKEISLQIEENYQSMRGTLQSCLRSDGTPRPATSSQQVATANKQSSPIQGSVSNLQLVTKSDVKDYIIGDQVLYAHPAEHFNVHFPYRHGDLNIHSGVGGSLSSVLADLETIWGHCINNLLEIPHSELKHYRAVLVIPDIYNRLFLKELVGLLLNQLGFGGCFLLQDHVAATFGAGLGAACVVDLGDQKTSVSCVEDALSQRGTRIRLDYGGADVTQSFHYLLQRAGFPYKDCQPNHPLDGALLSRLKEGYCHLNLDLCGLRDVNFVVERPGVSTLRYHIKVGDELLLAPLGLFNAEVFALTGQDKQGQGQANPSGDPEDPHDANYLRETSRRAHKEALENQTQGEVDDLVVDSLAADAAPDDQPQQQLLYSLDQAILHSIERCSSDEMKRRMYSCILLVGGGAKFEGLSTWLHNRLLLQIPFQFRPEQTEIIVGPKEMDPSMVAWKGAAIMSCLESAQELWIRPAEWRKIGVRLLRERAPFYW</sequence>
<feature type="compositionally biased region" description="Polar residues" evidence="13">
    <location>
        <begin position="371"/>
        <end position="380"/>
    </location>
</feature>
<evidence type="ECO:0000256" key="1">
    <source>
        <dbReference type="ARBA" id="ARBA00004123"/>
    </source>
</evidence>
<evidence type="ECO:0000256" key="4">
    <source>
        <dbReference type="ARBA" id="ARBA00022741"/>
    </source>
</evidence>
<feature type="region of interest" description="Disordered" evidence="13">
    <location>
        <begin position="87"/>
        <end position="112"/>
    </location>
</feature>
<dbReference type="CDD" id="cd10206">
    <property type="entry name" value="ASKHA_NBD_Arp8-like"/>
    <property type="match status" value="1"/>
</dbReference>
<dbReference type="Pfam" id="PF00022">
    <property type="entry name" value="Actin"/>
    <property type="match status" value="2"/>
</dbReference>
<evidence type="ECO:0000256" key="13">
    <source>
        <dbReference type="SAM" id="MobiDB-lite"/>
    </source>
</evidence>
<dbReference type="GO" id="GO:0005524">
    <property type="term" value="F:ATP binding"/>
    <property type="evidence" value="ECO:0007669"/>
    <property type="project" value="UniProtKB-KW"/>
</dbReference>
<keyword evidence="8" id="KW-0804">Transcription</keyword>
<evidence type="ECO:0000256" key="7">
    <source>
        <dbReference type="ARBA" id="ARBA00023015"/>
    </source>
</evidence>
<organism evidence="14">
    <name type="scientific">Megafenestra aurita</name>
    <dbReference type="NCBI Taxonomy" id="2291010"/>
    <lineage>
        <taxon>Eukaryota</taxon>
        <taxon>Metazoa</taxon>
        <taxon>Ecdysozoa</taxon>
        <taxon>Arthropoda</taxon>
        <taxon>Crustacea</taxon>
        <taxon>Branchiopoda</taxon>
        <taxon>Diplostraca</taxon>
        <taxon>Cladocera</taxon>
        <taxon>Anomopoda</taxon>
        <taxon>Daphniidae</taxon>
        <taxon>Megafenestra</taxon>
    </lineage>
</organism>
<dbReference type="GO" id="GO:0006281">
    <property type="term" value="P:DNA repair"/>
    <property type="evidence" value="ECO:0007669"/>
    <property type="project" value="UniProtKB-KW"/>
</dbReference>
<protein>
    <recommendedName>
        <fullName evidence="3">Actin-related protein 8</fullName>
    </recommendedName>
</protein>
<dbReference type="Gene3D" id="3.30.420.40">
    <property type="match status" value="3"/>
</dbReference>
<feature type="compositionally biased region" description="Polar residues" evidence="13">
    <location>
        <begin position="97"/>
        <end position="112"/>
    </location>
</feature>
<evidence type="ECO:0000256" key="6">
    <source>
        <dbReference type="ARBA" id="ARBA00022840"/>
    </source>
</evidence>
<keyword evidence="9" id="KW-0233">DNA recombination</keyword>
<evidence type="ECO:0000256" key="12">
    <source>
        <dbReference type="ARBA" id="ARBA00025560"/>
    </source>
</evidence>
<evidence type="ECO:0000256" key="3">
    <source>
        <dbReference type="ARBA" id="ARBA00021608"/>
    </source>
</evidence>
<dbReference type="SMART" id="SM00268">
    <property type="entry name" value="ACTIN"/>
    <property type="match status" value="1"/>
</dbReference>
<keyword evidence="6" id="KW-0067">ATP-binding</keyword>
<dbReference type="AlphaFoldDB" id="A0A4Y7NIU0"/>
<evidence type="ECO:0000256" key="5">
    <source>
        <dbReference type="ARBA" id="ARBA00022763"/>
    </source>
</evidence>
<dbReference type="InterPro" id="IPR043129">
    <property type="entry name" value="ATPase_NBD"/>
</dbReference>
<comment type="subcellular location">
    <subcellularLocation>
        <location evidence="1">Nucleus</location>
    </subcellularLocation>
</comment>
<dbReference type="SUPFAM" id="SSF53067">
    <property type="entry name" value="Actin-like ATPase domain"/>
    <property type="match status" value="2"/>
</dbReference>
<keyword evidence="5" id="KW-0227">DNA damage</keyword>
<feature type="region of interest" description="Disordered" evidence="13">
    <location>
        <begin position="371"/>
        <end position="391"/>
    </location>
</feature>
<evidence type="ECO:0000313" key="14">
    <source>
        <dbReference type="EMBL" id="SVE92275.1"/>
    </source>
</evidence>
<keyword evidence="4" id="KW-0547">Nucleotide-binding</keyword>
<evidence type="ECO:0000256" key="9">
    <source>
        <dbReference type="ARBA" id="ARBA00023172"/>
    </source>
</evidence>
<dbReference type="GO" id="GO:0005634">
    <property type="term" value="C:nucleus"/>
    <property type="evidence" value="ECO:0007669"/>
    <property type="project" value="UniProtKB-SubCell"/>
</dbReference>
<dbReference type="PANTHER" id="PTHR11937">
    <property type="entry name" value="ACTIN"/>
    <property type="match status" value="1"/>
</dbReference>
<keyword evidence="7" id="KW-0805">Transcription regulation</keyword>
<reference evidence="14" key="1">
    <citation type="submission" date="2018-08" db="EMBL/GenBank/DDBJ databases">
        <authorList>
            <person name="Cornetti L."/>
        </authorList>
    </citation>
    <scope>NUCLEOTIDE SEQUENCE</scope>
    <source>
        <strain evidence="14">CH-H-2</strain>
    </source>
</reference>
<dbReference type="InterPro" id="IPR004000">
    <property type="entry name" value="Actin"/>
</dbReference>
<evidence type="ECO:0000256" key="11">
    <source>
        <dbReference type="ARBA" id="ARBA00023242"/>
    </source>
</evidence>
<keyword evidence="11" id="KW-0539">Nucleus</keyword>